<dbReference type="EMBL" id="JABXBU010000011">
    <property type="protein sequence ID" value="KAF8791220.1"/>
    <property type="molecule type" value="Genomic_DNA"/>
</dbReference>
<gene>
    <name evidence="2" type="ORF">HNY73_006120</name>
</gene>
<comment type="caution">
    <text evidence="2">The sequence shown here is derived from an EMBL/GenBank/DDBJ whole genome shotgun (WGS) entry which is preliminary data.</text>
</comment>
<reference evidence="2" key="1">
    <citation type="journal article" date="2020" name="bioRxiv">
        <title>Chromosome-level reference genome of the European wasp spider Argiope bruennichi: a resource for studies on range expansion and evolutionary adaptation.</title>
        <authorList>
            <person name="Sheffer M.M."/>
            <person name="Hoppe A."/>
            <person name="Krehenwinkel H."/>
            <person name="Uhl G."/>
            <person name="Kuss A.W."/>
            <person name="Jensen L."/>
            <person name="Jensen C."/>
            <person name="Gillespie R.G."/>
            <person name="Hoff K.J."/>
            <person name="Prost S."/>
        </authorList>
    </citation>
    <scope>NUCLEOTIDE SEQUENCE</scope>
</reference>
<accession>A0A8T0FP30</accession>
<organism evidence="2 3">
    <name type="scientific">Argiope bruennichi</name>
    <name type="common">Wasp spider</name>
    <name type="synonym">Aranea bruennichi</name>
    <dbReference type="NCBI Taxonomy" id="94029"/>
    <lineage>
        <taxon>Eukaryota</taxon>
        <taxon>Metazoa</taxon>
        <taxon>Ecdysozoa</taxon>
        <taxon>Arthropoda</taxon>
        <taxon>Chelicerata</taxon>
        <taxon>Arachnida</taxon>
        <taxon>Araneae</taxon>
        <taxon>Araneomorphae</taxon>
        <taxon>Entelegynae</taxon>
        <taxon>Araneoidea</taxon>
        <taxon>Araneidae</taxon>
        <taxon>Argiope</taxon>
    </lineage>
</organism>
<feature type="compositionally biased region" description="Acidic residues" evidence="1">
    <location>
        <begin position="1"/>
        <end position="14"/>
    </location>
</feature>
<dbReference type="AlphaFoldDB" id="A0A8T0FP30"/>
<feature type="region of interest" description="Disordered" evidence="1">
    <location>
        <begin position="1"/>
        <end position="20"/>
    </location>
</feature>
<name>A0A8T0FP30_ARGBR</name>
<reference evidence="2" key="2">
    <citation type="submission" date="2020-06" db="EMBL/GenBank/DDBJ databases">
        <authorList>
            <person name="Sheffer M."/>
        </authorList>
    </citation>
    <scope>NUCLEOTIDE SEQUENCE</scope>
</reference>
<proteinExistence type="predicted"/>
<evidence type="ECO:0000313" key="3">
    <source>
        <dbReference type="Proteomes" id="UP000807504"/>
    </source>
</evidence>
<keyword evidence="3" id="KW-1185">Reference proteome</keyword>
<dbReference type="OrthoDB" id="8964347at2759"/>
<protein>
    <submittedName>
        <fullName evidence="2">Uncharacterized protein</fullName>
    </submittedName>
</protein>
<evidence type="ECO:0000256" key="1">
    <source>
        <dbReference type="SAM" id="MobiDB-lite"/>
    </source>
</evidence>
<evidence type="ECO:0000313" key="2">
    <source>
        <dbReference type="EMBL" id="KAF8791220.1"/>
    </source>
</evidence>
<sequence length="308" mass="33582">MMYESDPMEVEEENGAVGPSFAEGCTSEPCIAEACKPEPCTADTCKPEPCVEDVCTSKPCAAFYTSDGCTSDRCAEMDMPEDGRRGVKRARQPSPKDYFGLHKAICTSPPPGSRMLEYTGGITIFQYGASTSTGITSSFMQNDEARVPLKRVSSSPLEEMHIKKSRDISDRSVIQDCPRGLFGGSPTPICPSTGFPNHILEIRKKQDVVDISDRSVMQDCPRGLSGGSPTPICQSTGFPDHILDTGERQDVVDISDRSAIQDCPGSLSDGLLTPICPHNGFPYTILNINKWIRKIQRKIDGMEDEKPT</sequence>
<dbReference type="Proteomes" id="UP000807504">
    <property type="component" value="Unassembled WGS sequence"/>
</dbReference>